<reference evidence="3" key="1">
    <citation type="journal article" date="2017" name="Nature">
        <title>The sunflower genome provides insights into oil metabolism, flowering and Asterid evolution.</title>
        <authorList>
            <person name="Badouin H."/>
            <person name="Gouzy J."/>
            <person name="Grassa C.J."/>
            <person name="Murat F."/>
            <person name="Staton S.E."/>
            <person name="Cottret L."/>
            <person name="Lelandais-Briere C."/>
            <person name="Owens G.L."/>
            <person name="Carrere S."/>
            <person name="Mayjonade B."/>
            <person name="Legrand L."/>
            <person name="Gill N."/>
            <person name="Kane N.C."/>
            <person name="Bowers J.E."/>
            <person name="Hubner S."/>
            <person name="Bellec A."/>
            <person name="Berard A."/>
            <person name="Berges H."/>
            <person name="Blanchet N."/>
            <person name="Boniface M.C."/>
            <person name="Brunel D."/>
            <person name="Catrice O."/>
            <person name="Chaidir N."/>
            <person name="Claudel C."/>
            <person name="Donnadieu C."/>
            <person name="Faraut T."/>
            <person name="Fievet G."/>
            <person name="Helmstetter N."/>
            <person name="King M."/>
            <person name="Knapp S.J."/>
            <person name="Lai Z."/>
            <person name="Le Paslier M.C."/>
            <person name="Lippi Y."/>
            <person name="Lorenzon L."/>
            <person name="Mandel J.R."/>
            <person name="Marage G."/>
            <person name="Marchand G."/>
            <person name="Marquand E."/>
            <person name="Bret-Mestries E."/>
            <person name="Morien E."/>
            <person name="Nambeesan S."/>
            <person name="Nguyen T."/>
            <person name="Pegot-Espagnet P."/>
            <person name="Pouilly N."/>
            <person name="Raftis F."/>
            <person name="Sallet E."/>
            <person name="Schiex T."/>
            <person name="Thomas J."/>
            <person name="Vandecasteele C."/>
            <person name="Vares D."/>
            <person name="Vear F."/>
            <person name="Vautrin S."/>
            <person name="Crespi M."/>
            <person name="Mangin B."/>
            <person name="Burke J.M."/>
            <person name="Salse J."/>
            <person name="Munos S."/>
            <person name="Vincourt P."/>
            <person name="Rieseberg L.H."/>
            <person name="Langlade N.B."/>
        </authorList>
    </citation>
    <scope>NUCLEOTIDE SEQUENCE [LARGE SCALE GENOMIC DNA]</scope>
    <source>
        <strain evidence="3">cv. SF193</strain>
    </source>
</reference>
<proteinExistence type="predicted"/>
<dbReference type="InParanoid" id="A0A251THB0"/>
<feature type="region of interest" description="Disordered" evidence="1">
    <location>
        <begin position="31"/>
        <end position="73"/>
    </location>
</feature>
<keyword evidence="3" id="KW-1185">Reference proteome</keyword>
<sequence>MTRNQEVDNTLKSHDKAIADIQTALAALMKQQEQSSKQQEEILKAVRDKGVQSSGSSFGSFSGPDGDSRTSKPFRIGDALQWHRAYLKTRNATVAEVPWADYVRSISARFSDAMFEDPMEEIASLVQLTDNAKGLQEYNSGFDRLLNKVTVSEPYAGR</sequence>
<dbReference type="EMBL" id="CM007899">
    <property type="protein sequence ID" value="OTG10510.1"/>
    <property type="molecule type" value="Genomic_DNA"/>
</dbReference>
<accession>A0A251THB0</accession>
<evidence type="ECO:0000313" key="2">
    <source>
        <dbReference type="EMBL" id="OTG10510.1"/>
    </source>
</evidence>
<feature type="compositionally biased region" description="Low complexity" evidence="1">
    <location>
        <begin position="53"/>
        <end position="65"/>
    </location>
</feature>
<gene>
    <name evidence="2" type="ORF">HannXRQ_Chr10g0288391</name>
</gene>
<evidence type="ECO:0000313" key="3">
    <source>
        <dbReference type="Proteomes" id="UP000215914"/>
    </source>
</evidence>
<dbReference type="AlphaFoldDB" id="A0A251THB0"/>
<protein>
    <recommendedName>
        <fullName evidence="4">Retrotransposon gag domain-containing protein</fullName>
    </recommendedName>
</protein>
<organism evidence="2 3">
    <name type="scientific">Helianthus annuus</name>
    <name type="common">Common sunflower</name>
    <dbReference type="NCBI Taxonomy" id="4232"/>
    <lineage>
        <taxon>Eukaryota</taxon>
        <taxon>Viridiplantae</taxon>
        <taxon>Streptophyta</taxon>
        <taxon>Embryophyta</taxon>
        <taxon>Tracheophyta</taxon>
        <taxon>Spermatophyta</taxon>
        <taxon>Magnoliopsida</taxon>
        <taxon>eudicotyledons</taxon>
        <taxon>Gunneridae</taxon>
        <taxon>Pentapetalae</taxon>
        <taxon>asterids</taxon>
        <taxon>campanulids</taxon>
        <taxon>Asterales</taxon>
        <taxon>Asteraceae</taxon>
        <taxon>Asteroideae</taxon>
        <taxon>Heliantheae alliance</taxon>
        <taxon>Heliantheae</taxon>
        <taxon>Helianthus</taxon>
    </lineage>
</organism>
<evidence type="ECO:0000256" key="1">
    <source>
        <dbReference type="SAM" id="MobiDB-lite"/>
    </source>
</evidence>
<dbReference type="Proteomes" id="UP000215914">
    <property type="component" value="Chromosome 10"/>
</dbReference>
<name>A0A251THB0_HELAN</name>
<evidence type="ECO:0008006" key="4">
    <source>
        <dbReference type="Google" id="ProtNLM"/>
    </source>
</evidence>
<feature type="compositionally biased region" description="Basic and acidic residues" evidence="1">
    <location>
        <begin position="38"/>
        <end position="50"/>
    </location>
</feature>